<dbReference type="Proteomes" id="UP000272117">
    <property type="component" value="Unassembled WGS sequence"/>
</dbReference>
<dbReference type="EMBL" id="RJJD01000004">
    <property type="protein sequence ID" value="RNI28705.1"/>
    <property type="molecule type" value="Genomic_DNA"/>
</dbReference>
<accession>A0A3M9MU29</accession>
<protein>
    <submittedName>
        <fullName evidence="1">Uncharacterized protein</fullName>
    </submittedName>
</protein>
<dbReference type="RefSeq" id="WP_125077685.1">
    <property type="nucleotide sequence ID" value="NZ_RJJD01000004.1"/>
</dbReference>
<dbReference type="AlphaFoldDB" id="A0A3M9MU29"/>
<organism evidence="1 2">
    <name type="scientific">Rufibacter latericius</name>
    <dbReference type="NCBI Taxonomy" id="2487040"/>
    <lineage>
        <taxon>Bacteria</taxon>
        <taxon>Pseudomonadati</taxon>
        <taxon>Bacteroidota</taxon>
        <taxon>Cytophagia</taxon>
        <taxon>Cytophagales</taxon>
        <taxon>Hymenobacteraceae</taxon>
        <taxon>Rufibacter</taxon>
    </lineage>
</organism>
<comment type="caution">
    <text evidence="1">The sequence shown here is derived from an EMBL/GenBank/DDBJ whole genome shotgun (WGS) entry which is preliminary data.</text>
</comment>
<evidence type="ECO:0000313" key="1">
    <source>
        <dbReference type="EMBL" id="RNI28705.1"/>
    </source>
</evidence>
<gene>
    <name evidence="1" type="ORF">EFB08_08715</name>
</gene>
<keyword evidence="2" id="KW-1185">Reference proteome</keyword>
<evidence type="ECO:0000313" key="2">
    <source>
        <dbReference type="Proteomes" id="UP000272117"/>
    </source>
</evidence>
<proteinExistence type="predicted"/>
<reference evidence="1 2" key="1">
    <citation type="submission" date="2018-11" db="EMBL/GenBank/DDBJ databases">
        <title>Rufibacter latericius sp. nov., isolated from water in Baiyang Lake.</title>
        <authorList>
            <person name="Yang Y."/>
        </authorList>
    </citation>
    <scope>NUCLEOTIDE SEQUENCE [LARGE SCALE GENOMIC DNA]</scope>
    <source>
        <strain evidence="1 2">R-22-1c-1</strain>
    </source>
</reference>
<sequence>MTETEPPVQGSRVSLEKLSDSCSYTLYDKLHTHVRVLGPERRFAQVNLDSVTDKGHPDSIFYSNSFEFRSSDNSLITIRFSKKYPKKELTKVAWFNAPENEKELYAVGEHRYAVDYNRFNTQNGIAIDIQNSTDGFLQSYLPGNRRYPTTLGLDYQNNSKFEITRFSKLRNGNYLLEARFSANLLSNVPTRYDWNAIASQRRVENGYLRMQLRVNQ</sequence>
<dbReference type="OrthoDB" id="893724at2"/>
<name>A0A3M9MU29_9BACT</name>